<dbReference type="EMBL" id="JASXSZ010000003">
    <property type="protein sequence ID" value="MDL9979621.1"/>
    <property type="molecule type" value="Genomic_DNA"/>
</dbReference>
<feature type="transmembrane region" description="Helical" evidence="1">
    <location>
        <begin position="166"/>
        <end position="192"/>
    </location>
</feature>
<keyword evidence="2" id="KW-0378">Hydrolase</keyword>
<protein>
    <submittedName>
        <fullName evidence="2">Metal-dependent hydrolase</fullName>
    </submittedName>
</protein>
<evidence type="ECO:0000256" key="1">
    <source>
        <dbReference type="SAM" id="Phobius"/>
    </source>
</evidence>
<evidence type="ECO:0000313" key="3">
    <source>
        <dbReference type="Proteomes" id="UP001235064"/>
    </source>
</evidence>
<keyword evidence="1" id="KW-0472">Membrane</keyword>
<keyword evidence="1" id="KW-1133">Transmembrane helix</keyword>
<keyword evidence="3" id="KW-1185">Reference proteome</keyword>
<proteinExistence type="predicted"/>
<evidence type="ECO:0000313" key="2">
    <source>
        <dbReference type="EMBL" id="MDL9979621.1"/>
    </source>
</evidence>
<accession>A0ABT7MYV8</accession>
<feature type="transmembrane region" description="Helical" evidence="1">
    <location>
        <begin position="227"/>
        <end position="249"/>
    </location>
</feature>
<sequence>MMGGHHAATGAAAWVAVTATAPGLAALHVLPLAPGETALGAVLCAGAALLPDADHRQATAARSAGPISEAAASLVSTISGGHRHGTHSPLAAAVVIALAWAAWHLSWITTDRYSISWWVCGATIAVLAAFALRVLKIVSSWTLAWLAGVGAAAAICLLWPSFLPLLPAIVVIGIVVHLAGDFLTTGGLPVFWPLKVPGPPLVPHWLWSRGGYIALPVLGDAGSWREWLLLVPISLYALWGVGASLLLLITR</sequence>
<organism evidence="2 3">
    <name type="scientific">Microbacterium candidum</name>
    <dbReference type="NCBI Taxonomy" id="3041922"/>
    <lineage>
        <taxon>Bacteria</taxon>
        <taxon>Bacillati</taxon>
        <taxon>Actinomycetota</taxon>
        <taxon>Actinomycetes</taxon>
        <taxon>Micrococcales</taxon>
        <taxon>Microbacteriaceae</taxon>
        <taxon>Microbacterium</taxon>
    </lineage>
</organism>
<dbReference type="GO" id="GO:0016787">
    <property type="term" value="F:hydrolase activity"/>
    <property type="evidence" value="ECO:0007669"/>
    <property type="project" value="UniProtKB-KW"/>
</dbReference>
<comment type="caution">
    <text evidence="2">The sequence shown here is derived from an EMBL/GenBank/DDBJ whole genome shotgun (WGS) entry which is preliminary data.</text>
</comment>
<feature type="transmembrane region" description="Helical" evidence="1">
    <location>
        <begin position="141"/>
        <end position="159"/>
    </location>
</feature>
<reference evidence="2 3" key="1">
    <citation type="submission" date="2023-06" db="EMBL/GenBank/DDBJ databases">
        <title>Microbacterium sp. nov., isolated from a waste landfill.</title>
        <authorList>
            <person name="Wen W."/>
        </authorList>
    </citation>
    <scope>NUCLEOTIDE SEQUENCE [LARGE SCALE GENOMIC DNA]</scope>
    <source>
        <strain evidence="2 3">ASV49</strain>
    </source>
</reference>
<gene>
    <name evidence="2" type="ORF">QSV35_09770</name>
</gene>
<dbReference type="Proteomes" id="UP001235064">
    <property type="component" value="Unassembled WGS sequence"/>
</dbReference>
<keyword evidence="1" id="KW-0812">Transmembrane</keyword>
<dbReference type="InterPro" id="IPR007404">
    <property type="entry name" value="YdjM-like"/>
</dbReference>
<name>A0ABT7MYV8_9MICO</name>
<feature type="transmembrane region" description="Helical" evidence="1">
    <location>
        <begin position="115"/>
        <end position="135"/>
    </location>
</feature>
<dbReference type="RefSeq" id="WP_286288557.1">
    <property type="nucleotide sequence ID" value="NZ_JASXSZ010000003.1"/>
</dbReference>
<dbReference type="Pfam" id="PF04307">
    <property type="entry name" value="YdjM"/>
    <property type="match status" value="1"/>
</dbReference>
<feature type="transmembrane region" description="Helical" evidence="1">
    <location>
        <begin position="90"/>
        <end position="108"/>
    </location>
</feature>